<keyword evidence="3" id="KW-0812">Transmembrane</keyword>
<organism evidence="5 6">
    <name type="scientific">Euzebyella marina</name>
    <dbReference type="NCBI Taxonomy" id="1761453"/>
    <lineage>
        <taxon>Bacteria</taxon>
        <taxon>Pseudomonadati</taxon>
        <taxon>Bacteroidota</taxon>
        <taxon>Flavobacteriia</taxon>
        <taxon>Flavobacteriales</taxon>
        <taxon>Flavobacteriaceae</taxon>
        <taxon>Euzebyella</taxon>
    </lineage>
</organism>
<evidence type="ECO:0000313" key="5">
    <source>
        <dbReference type="EMBL" id="AYN69337.1"/>
    </source>
</evidence>
<keyword evidence="3" id="KW-1133">Transmembrane helix</keyword>
<dbReference type="AlphaFoldDB" id="A0A3G2LAR4"/>
<accession>A0A3G2LAR4</accession>
<dbReference type="CDD" id="cd10917">
    <property type="entry name" value="CE4_NodB_like_6s_7s"/>
    <property type="match status" value="1"/>
</dbReference>
<dbReference type="GO" id="GO:0046872">
    <property type="term" value="F:metal ion binding"/>
    <property type="evidence" value="ECO:0007669"/>
    <property type="project" value="UniProtKB-KW"/>
</dbReference>
<keyword evidence="1" id="KW-0479">Metal-binding</keyword>
<dbReference type="OrthoDB" id="9812065at2"/>
<reference evidence="5 6" key="1">
    <citation type="submission" date="2018-08" db="EMBL/GenBank/DDBJ databases">
        <title>The reduced genetic potential of extracellular carbohydrate catabolism in Euzebyella marina RN62, a Flavobacteriia bacterium isolated from the hadal water.</title>
        <authorList>
            <person name="Xue C."/>
        </authorList>
    </citation>
    <scope>NUCLEOTIDE SEQUENCE [LARGE SCALE GENOMIC DNA]</scope>
    <source>
        <strain evidence="5 6">RN62</strain>
    </source>
</reference>
<feature type="transmembrane region" description="Helical" evidence="3">
    <location>
        <begin position="37"/>
        <end position="58"/>
    </location>
</feature>
<evidence type="ECO:0000259" key="4">
    <source>
        <dbReference type="PROSITE" id="PS51677"/>
    </source>
</evidence>
<protein>
    <submittedName>
        <fullName evidence="5">Polysaccharide deacetylase family protein</fullName>
    </submittedName>
</protein>
<dbReference type="InterPro" id="IPR011330">
    <property type="entry name" value="Glyco_hydro/deAcase_b/a-brl"/>
</dbReference>
<proteinExistence type="predicted"/>
<evidence type="ECO:0000256" key="3">
    <source>
        <dbReference type="SAM" id="Phobius"/>
    </source>
</evidence>
<dbReference type="EMBL" id="CP032050">
    <property type="protein sequence ID" value="AYN69337.1"/>
    <property type="molecule type" value="Genomic_DNA"/>
</dbReference>
<evidence type="ECO:0000256" key="2">
    <source>
        <dbReference type="ARBA" id="ARBA00022801"/>
    </source>
</evidence>
<evidence type="ECO:0000313" key="6">
    <source>
        <dbReference type="Proteomes" id="UP000276309"/>
    </source>
</evidence>
<dbReference type="PROSITE" id="PS51677">
    <property type="entry name" value="NODB"/>
    <property type="match status" value="1"/>
</dbReference>
<dbReference type="GO" id="GO:0016020">
    <property type="term" value="C:membrane"/>
    <property type="evidence" value="ECO:0007669"/>
    <property type="project" value="TreeGrafter"/>
</dbReference>
<keyword evidence="3" id="KW-0472">Membrane</keyword>
<dbReference type="InterPro" id="IPR050248">
    <property type="entry name" value="Polysacc_deacetylase_ArnD"/>
</dbReference>
<dbReference type="PANTHER" id="PTHR10587">
    <property type="entry name" value="GLYCOSYL TRANSFERASE-RELATED"/>
    <property type="match status" value="1"/>
</dbReference>
<dbReference type="RefSeq" id="WP_121850343.1">
    <property type="nucleotide sequence ID" value="NZ_CP032050.1"/>
</dbReference>
<dbReference type="Pfam" id="PF01522">
    <property type="entry name" value="Polysacc_deac_1"/>
    <property type="match status" value="1"/>
</dbReference>
<dbReference type="KEGG" id="emar:D1013_19065"/>
<sequence length="262" mass="30122">MLSRLIRRRVIYPTTVVLLVALIVLDSFYAIGWYWYALIVIAWFLVTLSGSFFIQWNFHLTSYHSNKKTPHDWVAITFDDGPDPEFTPQVLDLLKKYSAKATFFCIGEKIEAHPSILERIIDEGHTIGNHTFTHSRSFGFFGVEEVKNELQKAKETVQRLSGRKMDLYRPAFGVTNPSIEKVVEELQLKSIGWNVRSLDTTPRSENMVYNRIVSKVAKGDIILLHDTSSKSIAVLERLLVFLKDKKLQSVTVDQLLEIRAYV</sequence>
<evidence type="ECO:0000256" key="1">
    <source>
        <dbReference type="ARBA" id="ARBA00022723"/>
    </source>
</evidence>
<keyword evidence="6" id="KW-1185">Reference proteome</keyword>
<gene>
    <name evidence="5" type="ORF">D1013_19065</name>
</gene>
<dbReference type="InterPro" id="IPR002509">
    <property type="entry name" value="NODB_dom"/>
</dbReference>
<dbReference type="GO" id="GO:0005975">
    <property type="term" value="P:carbohydrate metabolic process"/>
    <property type="evidence" value="ECO:0007669"/>
    <property type="project" value="InterPro"/>
</dbReference>
<dbReference type="Gene3D" id="3.20.20.370">
    <property type="entry name" value="Glycoside hydrolase/deacetylase"/>
    <property type="match status" value="1"/>
</dbReference>
<dbReference type="Proteomes" id="UP000276309">
    <property type="component" value="Chromosome"/>
</dbReference>
<feature type="transmembrane region" description="Helical" evidence="3">
    <location>
        <begin position="12"/>
        <end position="31"/>
    </location>
</feature>
<dbReference type="SUPFAM" id="SSF88713">
    <property type="entry name" value="Glycoside hydrolase/deacetylase"/>
    <property type="match status" value="1"/>
</dbReference>
<feature type="domain" description="NodB homology" evidence="4">
    <location>
        <begin position="72"/>
        <end position="250"/>
    </location>
</feature>
<dbReference type="GO" id="GO:0016810">
    <property type="term" value="F:hydrolase activity, acting on carbon-nitrogen (but not peptide) bonds"/>
    <property type="evidence" value="ECO:0007669"/>
    <property type="project" value="InterPro"/>
</dbReference>
<dbReference type="PANTHER" id="PTHR10587:SF133">
    <property type="entry name" value="CHITIN DEACETYLASE 1-RELATED"/>
    <property type="match status" value="1"/>
</dbReference>
<keyword evidence="2" id="KW-0378">Hydrolase</keyword>
<name>A0A3G2LAR4_9FLAO</name>